<dbReference type="PANTHER" id="PTHR30371:SF0">
    <property type="entry name" value="SEC-INDEPENDENT PROTEIN TRANSLOCASE PROTEIN TATC, CHLOROPLASTIC-RELATED"/>
    <property type="match status" value="1"/>
</dbReference>
<keyword evidence="5" id="KW-1003">Cell membrane</keyword>
<dbReference type="HAMAP" id="MF_00902">
    <property type="entry name" value="TatC"/>
    <property type="match status" value="1"/>
</dbReference>
<keyword evidence="5" id="KW-0813">Transport</keyword>
<keyword evidence="4 5" id="KW-0472">Membrane</keyword>
<evidence type="ECO:0000256" key="4">
    <source>
        <dbReference type="ARBA" id="ARBA00023136"/>
    </source>
</evidence>
<proteinExistence type="inferred from homology"/>
<accession>A0ABZ2KFB1</accession>
<evidence type="ECO:0000256" key="2">
    <source>
        <dbReference type="ARBA" id="ARBA00022692"/>
    </source>
</evidence>
<feature type="transmembrane region" description="Helical" evidence="5">
    <location>
        <begin position="183"/>
        <end position="206"/>
    </location>
</feature>
<sequence length="279" mass="31326">MSAETETDESSQEALPEADIKMTIWEHLGELRVRVFRAAGALLLCTVGCWAFRERILAWLMRPYEQQWIARKFPGPPELMTLGPADVFVGYMRMSLVGGAILAAPVIFYQLWSFISPGLYSREKRFIVPFVVFSTFLFLSGVFFAYYVAFPFTFSYFFSLLGQISEAGTVLTQRPTLELYLDFATTMLLAFGFVFELPLFITFLSIAGLVTPKQLVKFSRWAILLSFIVGAIVTPGPEISSQLAVSLALIVLYFCSVGISFFVAPKRNLDDDDGAKKEI</sequence>
<evidence type="ECO:0000313" key="6">
    <source>
        <dbReference type="EMBL" id="WXA97353.1"/>
    </source>
</evidence>
<keyword evidence="7" id="KW-1185">Reference proteome</keyword>
<comment type="similarity">
    <text evidence="5">Belongs to the TatC family.</text>
</comment>
<dbReference type="PANTHER" id="PTHR30371">
    <property type="entry name" value="SEC-INDEPENDENT PROTEIN TRANSLOCASE PROTEIN TATC"/>
    <property type="match status" value="1"/>
</dbReference>
<evidence type="ECO:0000256" key="5">
    <source>
        <dbReference type="HAMAP-Rule" id="MF_00902"/>
    </source>
</evidence>
<reference evidence="6 7" key="1">
    <citation type="submission" date="2021-12" db="EMBL/GenBank/DDBJ databases">
        <title>Discovery of the Pendulisporaceae a myxobacterial family with distinct sporulation behavior and unique specialized metabolism.</title>
        <authorList>
            <person name="Garcia R."/>
            <person name="Popoff A."/>
            <person name="Bader C.D."/>
            <person name="Loehr J."/>
            <person name="Walesch S."/>
            <person name="Walt C."/>
            <person name="Boldt J."/>
            <person name="Bunk B."/>
            <person name="Haeckl F.J.F.P.J."/>
            <person name="Gunesch A.P."/>
            <person name="Birkelbach J."/>
            <person name="Nuebel U."/>
            <person name="Pietschmann T."/>
            <person name="Bach T."/>
            <person name="Mueller R."/>
        </authorList>
    </citation>
    <scope>NUCLEOTIDE SEQUENCE [LARGE SCALE GENOMIC DNA]</scope>
    <source>
        <strain evidence="6 7">MSr12523</strain>
    </source>
</reference>
<dbReference type="PRINTS" id="PR01840">
    <property type="entry name" value="TATCFAMILY"/>
</dbReference>
<dbReference type="NCBIfam" id="TIGR00945">
    <property type="entry name" value="tatC"/>
    <property type="match status" value="1"/>
</dbReference>
<dbReference type="RefSeq" id="WP_394847969.1">
    <property type="nucleotide sequence ID" value="NZ_CP089982.1"/>
</dbReference>
<evidence type="ECO:0000256" key="3">
    <source>
        <dbReference type="ARBA" id="ARBA00022989"/>
    </source>
</evidence>
<feature type="transmembrane region" description="Helical" evidence="5">
    <location>
        <begin position="91"/>
        <end position="114"/>
    </location>
</feature>
<evidence type="ECO:0000256" key="1">
    <source>
        <dbReference type="ARBA" id="ARBA00004141"/>
    </source>
</evidence>
<dbReference type="InterPro" id="IPR002033">
    <property type="entry name" value="TatC"/>
</dbReference>
<comment type="function">
    <text evidence="5">Part of the twin-arginine translocation (Tat) system that transports large folded proteins containing a characteristic twin-arginine motif in their signal peptide across membranes.</text>
</comment>
<organism evidence="6 7">
    <name type="scientific">Pendulispora brunnea</name>
    <dbReference type="NCBI Taxonomy" id="2905690"/>
    <lineage>
        <taxon>Bacteria</taxon>
        <taxon>Pseudomonadati</taxon>
        <taxon>Myxococcota</taxon>
        <taxon>Myxococcia</taxon>
        <taxon>Myxococcales</taxon>
        <taxon>Sorangiineae</taxon>
        <taxon>Pendulisporaceae</taxon>
        <taxon>Pendulispora</taxon>
    </lineage>
</organism>
<dbReference type="Proteomes" id="UP001379533">
    <property type="component" value="Chromosome"/>
</dbReference>
<comment type="caution">
    <text evidence="5">Lacks conserved residue(s) required for the propagation of feature annotation.</text>
</comment>
<keyword evidence="5" id="KW-0811">Translocation</keyword>
<keyword evidence="3 5" id="KW-1133">Transmembrane helix</keyword>
<feature type="transmembrane region" description="Helical" evidence="5">
    <location>
        <begin position="218"/>
        <end position="237"/>
    </location>
</feature>
<comment type="subcellular location">
    <subcellularLocation>
        <location evidence="5">Cell membrane</location>
        <topology evidence="5">Multi-pass membrane protein</topology>
    </subcellularLocation>
    <subcellularLocation>
        <location evidence="1">Membrane</location>
        <topology evidence="1">Multi-pass membrane protein</topology>
    </subcellularLocation>
</comment>
<feature type="transmembrane region" description="Helical" evidence="5">
    <location>
        <begin position="126"/>
        <end position="149"/>
    </location>
</feature>
<comment type="subunit">
    <text evidence="5">Forms a complex with TatA.</text>
</comment>
<name>A0ABZ2KFB1_9BACT</name>
<keyword evidence="5" id="KW-0653">Protein transport</keyword>
<dbReference type="Pfam" id="PF00902">
    <property type="entry name" value="TatC"/>
    <property type="match status" value="1"/>
</dbReference>
<gene>
    <name evidence="5 6" type="primary">tatC</name>
    <name evidence="6" type="ORF">LZC95_10950</name>
</gene>
<keyword evidence="2 5" id="KW-0812">Transmembrane</keyword>
<feature type="transmembrane region" description="Helical" evidence="5">
    <location>
        <begin position="243"/>
        <end position="264"/>
    </location>
</feature>
<dbReference type="EMBL" id="CP089982">
    <property type="protein sequence ID" value="WXA97353.1"/>
    <property type="molecule type" value="Genomic_DNA"/>
</dbReference>
<evidence type="ECO:0000313" key="7">
    <source>
        <dbReference type="Proteomes" id="UP001379533"/>
    </source>
</evidence>
<protein>
    <recommendedName>
        <fullName evidence="5">Sec-independent protein translocase protein TatC</fullName>
    </recommendedName>
</protein>